<dbReference type="Pfam" id="PF08276">
    <property type="entry name" value="PAN_2"/>
    <property type="match status" value="1"/>
</dbReference>
<dbReference type="FunFam" id="3.30.200.20:FF:000951">
    <property type="entry name" value="Uncharacterized protein"/>
    <property type="match status" value="1"/>
</dbReference>
<evidence type="ECO:0000313" key="4">
    <source>
        <dbReference type="EMBL" id="RVW68945.1"/>
    </source>
</evidence>
<dbReference type="PANTHER" id="PTHR32444">
    <property type="entry name" value="BULB-TYPE LECTIN DOMAIN-CONTAINING PROTEIN"/>
    <property type="match status" value="1"/>
</dbReference>
<dbReference type="Pfam" id="PF00069">
    <property type="entry name" value="Pkinase"/>
    <property type="match status" value="1"/>
</dbReference>
<dbReference type="PROSITE" id="PS50011">
    <property type="entry name" value="PROTEIN_KINASE_DOM"/>
    <property type="match status" value="1"/>
</dbReference>
<feature type="region of interest" description="Disordered" evidence="1">
    <location>
        <begin position="226"/>
        <end position="245"/>
    </location>
</feature>
<dbReference type="SUPFAM" id="SSF56112">
    <property type="entry name" value="Protein kinase-like (PK-like)"/>
    <property type="match status" value="1"/>
</dbReference>
<dbReference type="InterPro" id="IPR000719">
    <property type="entry name" value="Prot_kinase_dom"/>
</dbReference>
<reference evidence="4 5" key="1">
    <citation type="journal article" date="2018" name="PLoS Genet.">
        <title>Population sequencing reveals clonal diversity and ancestral inbreeding in the grapevine cultivar Chardonnay.</title>
        <authorList>
            <person name="Roach M.J."/>
            <person name="Johnson D.L."/>
            <person name="Bohlmann J."/>
            <person name="van Vuuren H.J."/>
            <person name="Jones S.J."/>
            <person name="Pretorius I.S."/>
            <person name="Schmidt S.A."/>
            <person name="Borneman A.R."/>
        </authorList>
    </citation>
    <scope>NUCLEOTIDE SEQUENCE [LARGE SCALE GENOMIC DNA]</scope>
    <source>
        <strain evidence="5">cv. Chardonnay</strain>
        <tissue evidence="4">Leaf</tissue>
    </source>
</reference>
<gene>
    <name evidence="4" type="primary">VvCHDp000180_7</name>
    <name evidence="4" type="ORF">CK203_056997</name>
</gene>
<comment type="caution">
    <text evidence="4">The sequence shown here is derived from an EMBL/GenBank/DDBJ whole genome shotgun (WGS) entry which is preliminary data.</text>
</comment>
<dbReference type="GO" id="GO:0004672">
    <property type="term" value="F:protein kinase activity"/>
    <property type="evidence" value="ECO:0007669"/>
    <property type="project" value="InterPro"/>
</dbReference>
<dbReference type="PANTHER" id="PTHR32444:SF238">
    <property type="entry name" value="APPLE DOMAIN-CONTAINING PROTEIN"/>
    <property type="match status" value="1"/>
</dbReference>
<dbReference type="PROSITE" id="PS50948">
    <property type="entry name" value="PAN"/>
    <property type="match status" value="1"/>
</dbReference>
<evidence type="ECO:0000256" key="1">
    <source>
        <dbReference type="SAM" id="MobiDB-lite"/>
    </source>
</evidence>
<proteinExistence type="predicted"/>
<keyword evidence="4" id="KW-0418">Kinase</keyword>
<dbReference type="GO" id="GO:0005524">
    <property type="term" value="F:ATP binding"/>
    <property type="evidence" value="ECO:0007669"/>
    <property type="project" value="InterPro"/>
</dbReference>
<organism evidence="4 5">
    <name type="scientific">Vitis vinifera</name>
    <name type="common">Grape</name>
    <dbReference type="NCBI Taxonomy" id="29760"/>
    <lineage>
        <taxon>Eukaryota</taxon>
        <taxon>Viridiplantae</taxon>
        <taxon>Streptophyta</taxon>
        <taxon>Embryophyta</taxon>
        <taxon>Tracheophyta</taxon>
        <taxon>Spermatophyta</taxon>
        <taxon>Magnoliopsida</taxon>
        <taxon>eudicotyledons</taxon>
        <taxon>Gunneridae</taxon>
        <taxon>Pentapetalae</taxon>
        <taxon>rosids</taxon>
        <taxon>Vitales</taxon>
        <taxon>Vitaceae</taxon>
        <taxon>Viteae</taxon>
        <taxon>Vitis</taxon>
    </lineage>
</organism>
<sequence length="335" mass="36829">MEKSSHCFLNDPFSASTVFSLEHDPNGTSQILSCKETASTGLVASGMGRVVLDVSGQIKQMTWIEDTHHGNCFGLNPEHNVRFMLTVGLLESAIWIPMSIVNICLVLNLDPPETGNCKTDLEVSTNIASKSAMDCESASLNNCSCSAYAYDNEECTVWSGDLLNLQQLSESDSNAGDFHLKLADSEQNRRGKKKGMLILVVVGHKAYKLAIDSVNLCHIWNMEKAPKKSDSSEDTNHELSEANKGWRGEKKEVDLPIFSFAGVSAATNDFSIENKLGEGGLGPVYKGKSQRGYEVAVKRLSKRSRQGWEELKNETMLIAKLQHKNLVRLWAAALS</sequence>
<feature type="domain" description="Protein kinase" evidence="2">
    <location>
        <begin position="270"/>
        <end position="335"/>
    </location>
</feature>
<dbReference type="EMBL" id="QGNW01000513">
    <property type="protein sequence ID" value="RVW68945.1"/>
    <property type="molecule type" value="Genomic_DNA"/>
</dbReference>
<dbReference type="AlphaFoldDB" id="A0A438G9P6"/>
<keyword evidence="4" id="KW-0808">Transferase</keyword>
<dbReference type="GO" id="GO:0030246">
    <property type="term" value="F:carbohydrate binding"/>
    <property type="evidence" value="ECO:0007669"/>
    <property type="project" value="UniProtKB-KW"/>
</dbReference>
<dbReference type="InterPro" id="IPR011009">
    <property type="entry name" value="Kinase-like_dom_sf"/>
</dbReference>
<accession>A0A438G9P6</accession>
<name>A0A438G9P6_VITVI</name>
<dbReference type="CDD" id="cd01098">
    <property type="entry name" value="PAN_AP_plant"/>
    <property type="match status" value="1"/>
</dbReference>
<evidence type="ECO:0000259" key="3">
    <source>
        <dbReference type="PROSITE" id="PS50948"/>
    </source>
</evidence>
<keyword evidence="4" id="KW-0430">Lectin</keyword>
<feature type="domain" description="Apple" evidence="3">
    <location>
        <begin position="117"/>
        <end position="183"/>
    </location>
</feature>
<keyword evidence="4" id="KW-0675">Receptor</keyword>
<evidence type="ECO:0000259" key="2">
    <source>
        <dbReference type="PROSITE" id="PS50011"/>
    </source>
</evidence>
<dbReference type="Proteomes" id="UP000288805">
    <property type="component" value="Unassembled WGS sequence"/>
</dbReference>
<dbReference type="Gene3D" id="3.30.200.20">
    <property type="entry name" value="Phosphorylase Kinase, domain 1"/>
    <property type="match status" value="1"/>
</dbReference>
<evidence type="ECO:0000313" key="5">
    <source>
        <dbReference type="Proteomes" id="UP000288805"/>
    </source>
</evidence>
<protein>
    <submittedName>
        <fullName evidence="4">G-type lectin S-receptor-like serine/threonine-protein kinase</fullName>
    </submittedName>
</protein>
<dbReference type="InterPro" id="IPR003609">
    <property type="entry name" value="Pan_app"/>
</dbReference>